<dbReference type="AlphaFoldDB" id="A0A1T2XCE0"/>
<keyword evidence="2" id="KW-1185">Reference proteome</keyword>
<reference evidence="1 2" key="1">
    <citation type="submission" date="2017-01" db="EMBL/GenBank/DDBJ databases">
        <title>Genome analysis of Paenibacillus selenitrireducens ES3-24.</title>
        <authorList>
            <person name="Xu D."/>
            <person name="Yao R."/>
            <person name="Zheng S."/>
        </authorList>
    </citation>
    <scope>NUCLEOTIDE SEQUENCE [LARGE SCALE GENOMIC DNA]</scope>
    <source>
        <strain evidence="1 2">ES3-24</strain>
    </source>
</reference>
<dbReference type="STRING" id="1324314.BVG16_13740"/>
<comment type="caution">
    <text evidence="1">The sequence shown here is derived from an EMBL/GenBank/DDBJ whole genome shotgun (WGS) entry which is preliminary data.</text>
</comment>
<dbReference type="OrthoDB" id="2942755at2"/>
<dbReference type="RefSeq" id="WP_078499249.1">
    <property type="nucleotide sequence ID" value="NZ_MSZX01000005.1"/>
</dbReference>
<gene>
    <name evidence="1" type="ORF">BVG16_13740</name>
</gene>
<name>A0A1T2XCE0_9BACL</name>
<organism evidence="1 2">
    <name type="scientific">Paenibacillus selenitireducens</name>
    <dbReference type="NCBI Taxonomy" id="1324314"/>
    <lineage>
        <taxon>Bacteria</taxon>
        <taxon>Bacillati</taxon>
        <taxon>Bacillota</taxon>
        <taxon>Bacilli</taxon>
        <taxon>Bacillales</taxon>
        <taxon>Paenibacillaceae</taxon>
        <taxon>Paenibacillus</taxon>
    </lineage>
</organism>
<proteinExistence type="predicted"/>
<evidence type="ECO:0008006" key="3">
    <source>
        <dbReference type="Google" id="ProtNLM"/>
    </source>
</evidence>
<evidence type="ECO:0000313" key="1">
    <source>
        <dbReference type="EMBL" id="OPA77510.1"/>
    </source>
</evidence>
<dbReference type="Proteomes" id="UP000190188">
    <property type="component" value="Unassembled WGS sequence"/>
</dbReference>
<accession>A0A1T2XCE0</accession>
<sequence>MRNFRFASIVRKYFRPYVQVQESEGKRDEDGVWIPSEPILKSLQGHIQPISAELQQVEGGRYTKTDRMLFTESSHESGDIIGYQGNRYTVGTEVEREYSDINQYVIKKVIVSDTV</sequence>
<evidence type="ECO:0000313" key="2">
    <source>
        <dbReference type="Proteomes" id="UP000190188"/>
    </source>
</evidence>
<dbReference type="EMBL" id="MSZX01000005">
    <property type="protein sequence ID" value="OPA77510.1"/>
    <property type="molecule type" value="Genomic_DNA"/>
</dbReference>
<protein>
    <recommendedName>
        <fullName evidence="3">Head-tail adaptor protein</fullName>
    </recommendedName>
</protein>